<dbReference type="RefSeq" id="XP_033400630.1">
    <property type="nucleotide sequence ID" value="XM_033535298.1"/>
</dbReference>
<name>A0A6A6BMM2_9PEZI</name>
<organism evidence="2 3">
    <name type="scientific">Aplosporella prunicola CBS 121167</name>
    <dbReference type="NCBI Taxonomy" id="1176127"/>
    <lineage>
        <taxon>Eukaryota</taxon>
        <taxon>Fungi</taxon>
        <taxon>Dikarya</taxon>
        <taxon>Ascomycota</taxon>
        <taxon>Pezizomycotina</taxon>
        <taxon>Dothideomycetes</taxon>
        <taxon>Dothideomycetes incertae sedis</taxon>
        <taxon>Botryosphaeriales</taxon>
        <taxon>Aplosporellaceae</taxon>
        <taxon>Aplosporella</taxon>
    </lineage>
</organism>
<sequence length="167" mass="18883">MYIHTHIHTYIHMSNAPMYCTSIRIHACAHAVAAQTPLANNDNDNRNNGDRYVDTVRICKPTTKGLSNTTTTTTASTTKQSKHNQRTITHNQPKQHPKKHLRAKNLSLSVRPLSKEKAVTASKNLHPLYAPTPPHCAQTPTPMPVPDHTCRCMHDEQQQEQQKQKQK</sequence>
<accession>A0A6A6BMM2</accession>
<proteinExistence type="predicted"/>
<dbReference type="AlphaFoldDB" id="A0A6A6BMM2"/>
<protein>
    <submittedName>
        <fullName evidence="2">Uncharacterized protein</fullName>
    </submittedName>
</protein>
<dbReference type="Proteomes" id="UP000799438">
    <property type="component" value="Unassembled WGS sequence"/>
</dbReference>
<keyword evidence="3" id="KW-1185">Reference proteome</keyword>
<dbReference type="GeneID" id="54292792"/>
<evidence type="ECO:0000313" key="2">
    <source>
        <dbReference type="EMBL" id="KAF2144918.1"/>
    </source>
</evidence>
<reference evidence="2" key="1">
    <citation type="journal article" date="2020" name="Stud. Mycol.">
        <title>101 Dothideomycetes genomes: a test case for predicting lifestyles and emergence of pathogens.</title>
        <authorList>
            <person name="Haridas S."/>
            <person name="Albert R."/>
            <person name="Binder M."/>
            <person name="Bloem J."/>
            <person name="Labutti K."/>
            <person name="Salamov A."/>
            <person name="Andreopoulos B."/>
            <person name="Baker S."/>
            <person name="Barry K."/>
            <person name="Bills G."/>
            <person name="Bluhm B."/>
            <person name="Cannon C."/>
            <person name="Castanera R."/>
            <person name="Culley D."/>
            <person name="Daum C."/>
            <person name="Ezra D."/>
            <person name="Gonzalez J."/>
            <person name="Henrissat B."/>
            <person name="Kuo A."/>
            <person name="Liang C."/>
            <person name="Lipzen A."/>
            <person name="Lutzoni F."/>
            <person name="Magnuson J."/>
            <person name="Mondo S."/>
            <person name="Nolan M."/>
            <person name="Ohm R."/>
            <person name="Pangilinan J."/>
            <person name="Park H.-J."/>
            <person name="Ramirez L."/>
            <person name="Alfaro M."/>
            <person name="Sun H."/>
            <person name="Tritt A."/>
            <person name="Yoshinaga Y."/>
            <person name="Zwiers L.-H."/>
            <person name="Turgeon B."/>
            <person name="Goodwin S."/>
            <person name="Spatafora J."/>
            <person name="Crous P."/>
            <person name="Grigoriev I."/>
        </authorList>
    </citation>
    <scope>NUCLEOTIDE SEQUENCE</scope>
    <source>
        <strain evidence="2">CBS 121167</strain>
    </source>
</reference>
<gene>
    <name evidence="2" type="ORF">K452DRAFT_132211</name>
</gene>
<feature type="region of interest" description="Disordered" evidence="1">
    <location>
        <begin position="63"/>
        <end position="100"/>
    </location>
</feature>
<evidence type="ECO:0000313" key="3">
    <source>
        <dbReference type="Proteomes" id="UP000799438"/>
    </source>
</evidence>
<dbReference type="EMBL" id="ML995478">
    <property type="protein sequence ID" value="KAF2144918.1"/>
    <property type="molecule type" value="Genomic_DNA"/>
</dbReference>
<feature type="compositionally biased region" description="Low complexity" evidence="1">
    <location>
        <begin position="63"/>
        <end position="79"/>
    </location>
</feature>
<evidence type="ECO:0000256" key="1">
    <source>
        <dbReference type="SAM" id="MobiDB-lite"/>
    </source>
</evidence>